<keyword evidence="9" id="KW-0443">Lipid metabolism</keyword>
<dbReference type="PRINTS" id="PR00467">
    <property type="entry name" value="MAMLPOXGNASE"/>
</dbReference>
<accession>R4GAL6</accession>
<dbReference type="GO" id="GO:0019369">
    <property type="term" value="P:arachidonate metabolic process"/>
    <property type="evidence" value="ECO:0000318"/>
    <property type="project" value="GO_Central"/>
</dbReference>
<evidence type="ECO:0000313" key="17">
    <source>
        <dbReference type="Ensembl" id="ENSACAP00000022316.1"/>
    </source>
</evidence>
<feature type="binding site" evidence="10">
    <location>
        <position position="541"/>
    </location>
    <ligand>
        <name>Fe cation</name>
        <dbReference type="ChEBI" id="CHEBI:24875"/>
        <note>catalytic</note>
    </ligand>
</feature>
<dbReference type="GO" id="GO:0005506">
    <property type="term" value="F:iron ion binding"/>
    <property type="evidence" value="ECO:0007669"/>
    <property type="project" value="InterPro"/>
</dbReference>
<evidence type="ECO:0000259" key="15">
    <source>
        <dbReference type="PROSITE" id="PS50095"/>
    </source>
</evidence>
<organism evidence="17 18">
    <name type="scientific">Anolis carolinensis</name>
    <name type="common">Green anole</name>
    <name type="synonym">American chameleon</name>
    <dbReference type="NCBI Taxonomy" id="28377"/>
    <lineage>
        <taxon>Eukaryota</taxon>
        <taxon>Metazoa</taxon>
        <taxon>Chordata</taxon>
        <taxon>Craniata</taxon>
        <taxon>Vertebrata</taxon>
        <taxon>Euteleostomi</taxon>
        <taxon>Lepidosauria</taxon>
        <taxon>Squamata</taxon>
        <taxon>Bifurcata</taxon>
        <taxon>Unidentata</taxon>
        <taxon>Episquamata</taxon>
        <taxon>Toxicofera</taxon>
        <taxon>Iguania</taxon>
        <taxon>Dactyloidae</taxon>
        <taxon>Anolis</taxon>
    </lineage>
</organism>
<dbReference type="InParanoid" id="R4GAL6"/>
<dbReference type="Pfam" id="PF01477">
    <property type="entry name" value="PLAT"/>
    <property type="match status" value="1"/>
</dbReference>
<dbReference type="PRINTS" id="PR00087">
    <property type="entry name" value="LIPOXYGENASE"/>
</dbReference>
<dbReference type="FunFam" id="1.20.245.10:FF:000001">
    <property type="entry name" value="Arachidonate 5-lipoxygenase a"/>
    <property type="match status" value="1"/>
</dbReference>
<dbReference type="SUPFAM" id="SSF49723">
    <property type="entry name" value="Lipase/lipooxygenase domain (PLAT/LH2 domain)"/>
    <property type="match status" value="1"/>
</dbReference>
<keyword evidence="11" id="KW-0106">Calcium</keyword>
<feature type="domain" description="PLAT" evidence="15">
    <location>
        <begin position="1"/>
        <end position="112"/>
    </location>
</feature>
<evidence type="ECO:0000256" key="5">
    <source>
        <dbReference type="ARBA" id="ARBA00022723"/>
    </source>
</evidence>
<reference evidence="17" key="2">
    <citation type="submission" date="2025-08" db="UniProtKB">
        <authorList>
            <consortium name="Ensembl"/>
        </authorList>
    </citation>
    <scope>IDENTIFICATION</scope>
</reference>
<sequence length="664" mass="76187">MLLNNTGKDFIPGAVSYLLSPFWILILSSSSEPILPSCLMVTVDEYDISNEEDLGDFLMVRLHKDPYLFFPEDSWYCSFVQITTPQGETYHFPCYQWMEGYRTLELREGTAKLICDDAGSPLLLQHRSEELKSRQEAYRWDVFAPGMPRCLEVESLEEMDTNSKFNFTKISGFLLKSKLTTLELKLKGFMNRTESWKKLSDMRNIFWFNKTPVSEYVAEHWEEDTFFGYQYLNGVNPVVIEKCKEIPSNFPVTQEMVAGSLAESTTLQEEVQKGNIFIVDYEILQGIPTNTIEGERQYLAVPLCLFYQTPTRDLIPIAIQLSQTPGPESPIFLPSDSKWDWILAKMWVRNADFHVHQNISHLLRTHLMAEIFSMAALRQLPMCHPLFKLLIPHLRYTLQINTLARVRLIKEGGMMDRATSAGFEGIVPLVAKGASRLTYSSLCLPEDIEARGVSAVANYYYRDDATKIWAAIEIFVRDMVRYYYWSDDRVQNDPELQAWIQEVFREGFQSRENSGAPSSLQTMEELSKFLTMVIFTCSAQHAAVNSGQFDFGSWIPNVPPTMRKPPPTKKGTATLENILNILPPVNITCLALTSLWLLSNEVGDRRLLGNFPDEHFSESEPKRLIRVFQSRLAEISHGIDERNKSLALPYEYINPPRVENSIQI</sequence>
<dbReference type="Proteomes" id="UP000001646">
    <property type="component" value="Unplaced"/>
</dbReference>
<dbReference type="PROSITE" id="PS00711">
    <property type="entry name" value="LIPOXYGENASE_1"/>
    <property type="match status" value="1"/>
</dbReference>
<comment type="pathway">
    <text evidence="2">Lipid metabolism.</text>
</comment>
<dbReference type="InterPro" id="IPR013819">
    <property type="entry name" value="LipOase_C"/>
</dbReference>
<evidence type="ECO:0000256" key="10">
    <source>
        <dbReference type="PIRSR" id="PIRSR601885-1"/>
    </source>
</evidence>
<evidence type="ECO:0000256" key="13">
    <source>
        <dbReference type="PROSITE-ProRule" id="PRU00152"/>
    </source>
</evidence>
<evidence type="ECO:0000256" key="1">
    <source>
        <dbReference type="ARBA" id="ARBA00004496"/>
    </source>
</evidence>
<dbReference type="InterPro" id="IPR036392">
    <property type="entry name" value="PLAT/LH2_dom_sf"/>
</dbReference>
<keyword evidence="8 10" id="KW-0408">Iron</keyword>
<evidence type="ECO:0000256" key="3">
    <source>
        <dbReference type="ARBA" id="ARBA00009419"/>
    </source>
</evidence>
<evidence type="ECO:0000256" key="4">
    <source>
        <dbReference type="ARBA" id="ARBA00022490"/>
    </source>
</evidence>
<dbReference type="SUPFAM" id="SSF48484">
    <property type="entry name" value="Lipoxigenase"/>
    <property type="match status" value="1"/>
</dbReference>
<dbReference type="InterPro" id="IPR001024">
    <property type="entry name" value="PLAT/LH2_dom"/>
</dbReference>
<dbReference type="GO" id="GO:0016702">
    <property type="term" value="F:oxidoreductase activity, acting on single donors with incorporation of molecular oxygen, incorporation of two atoms of oxygen"/>
    <property type="evidence" value="ECO:0000318"/>
    <property type="project" value="GO_Central"/>
</dbReference>
<dbReference type="InterPro" id="IPR020833">
    <property type="entry name" value="LipOase_Fe_BS"/>
</dbReference>
<dbReference type="HOGENOM" id="CLU_004282_3_3_1"/>
<dbReference type="PANTHER" id="PTHR11771">
    <property type="entry name" value="LIPOXYGENASE"/>
    <property type="match status" value="1"/>
</dbReference>
<comment type="similarity">
    <text evidence="3 14">Belongs to the lipoxygenase family.</text>
</comment>
<feature type="binding site" evidence="10">
    <location>
        <position position="361"/>
    </location>
    <ligand>
        <name>Fe cation</name>
        <dbReference type="ChEBI" id="CHEBI:24875"/>
        <note>catalytic</note>
    </ligand>
</feature>
<keyword evidence="6 14" id="KW-0223">Dioxygenase</keyword>
<dbReference type="Gene3D" id="3.10.450.60">
    <property type="match status" value="1"/>
</dbReference>
<evidence type="ECO:0000256" key="12">
    <source>
        <dbReference type="PIRSR" id="PIRSR601885-3"/>
    </source>
</evidence>
<dbReference type="InterPro" id="IPR036226">
    <property type="entry name" value="LipOase_C_sf"/>
</dbReference>
<evidence type="ECO:0000256" key="7">
    <source>
        <dbReference type="ARBA" id="ARBA00023002"/>
    </source>
</evidence>
<dbReference type="GeneTree" id="ENSGT00940000156796"/>
<dbReference type="AlphaFoldDB" id="R4GAL6"/>
<evidence type="ECO:0000259" key="16">
    <source>
        <dbReference type="PROSITE" id="PS51393"/>
    </source>
</evidence>
<feature type="binding site" evidence="10">
    <location>
        <position position="366"/>
    </location>
    <ligand>
        <name>Fe cation</name>
        <dbReference type="ChEBI" id="CHEBI:24875"/>
        <note>catalytic</note>
    </ligand>
</feature>
<dbReference type="Pfam" id="PF00305">
    <property type="entry name" value="Lipoxygenase"/>
    <property type="match status" value="1"/>
</dbReference>
<feature type="site" description="Essential for stabilizing binding to COTL1" evidence="12">
    <location>
        <position position="97"/>
    </location>
</feature>
<dbReference type="PROSITE" id="PS50095">
    <property type="entry name" value="PLAT"/>
    <property type="match status" value="1"/>
</dbReference>
<name>R4GAL6_ANOCA</name>
<reference evidence="17" key="3">
    <citation type="submission" date="2025-09" db="UniProtKB">
        <authorList>
            <consortium name="Ensembl"/>
        </authorList>
    </citation>
    <scope>IDENTIFICATION</scope>
</reference>
<dbReference type="InterPro" id="IPR020834">
    <property type="entry name" value="LipOase_CS"/>
</dbReference>
<dbReference type="PROSITE" id="PS51393">
    <property type="entry name" value="LIPOXYGENASE_3"/>
    <property type="match status" value="1"/>
</dbReference>
<evidence type="ECO:0000313" key="18">
    <source>
        <dbReference type="Proteomes" id="UP000001646"/>
    </source>
</evidence>
<dbReference type="GO" id="GO:0034440">
    <property type="term" value="P:lipid oxidation"/>
    <property type="evidence" value="ECO:0000318"/>
    <property type="project" value="GO_Central"/>
</dbReference>
<evidence type="ECO:0000256" key="11">
    <source>
        <dbReference type="PIRSR" id="PIRSR601885-2"/>
    </source>
</evidence>
<feature type="domain" description="Lipoxygenase" evidence="16">
    <location>
        <begin position="112"/>
        <end position="664"/>
    </location>
</feature>
<proteinExistence type="inferred from homology"/>
<evidence type="ECO:0000256" key="2">
    <source>
        <dbReference type="ARBA" id="ARBA00005189"/>
    </source>
</evidence>
<evidence type="ECO:0000256" key="9">
    <source>
        <dbReference type="ARBA" id="ARBA00023098"/>
    </source>
</evidence>
<dbReference type="Bgee" id="ENSACAG00000004949">
    <property type="expression patterns" value="Expressed in adrenal gland and 7 other cell types or tissues"/>
</dbReference>
<dbReference type="GO" id="GO:0019372">
    <property type="term" value="P:lipoxygenase pathway"/>
    <property type="evidence" value="ECO:0000318"/>
    <property type="project" value="GO_Central"/>
</dbReference>
<keyword evidence="5 10" id="KW-0479">Metal-binding</keyword>
<dbReference type="GO" id="GO:0005737">
    <property type="term" value="C:cytoplasm"/>
    <property type="evidence" value="ECO:0007669"/>
    <property type="project" value="UniProtKB-SubCell"/>
</dbReference>
<dbReference type="PROSITE" id="PS00081">
    <property type="entry name" value="LIPOXYGENASE_2"/>
    <property type="match status" value="1"/>
</dbReference>
<evidence type="ECO:0000256" key="8">
    <source>
        <dbReference type="ARBA" id="ARBA00023004"/>
    </source>
</evidence>
<keyword evidence="18" id="KW-1185">Reference proteome</keyword>
<feature type="binding site" evidence="11">
    <location>
        <position position="73"/>
    </location>
    <ligand>
        <name>Ca(2+)</name>
        <dbReference type="ChEBI" id="CHEBI:29108"/>
        <label>1</label>
    </ligand>
</feature>
<comment type="subcellular location">
    <subcellularLocation>
        <location evidence="1">Cytoplasm</location>
    </subcellularLocation>
</comment>
<comment type="cofactor">
    <cofactor evidence="10">
        <name>Fe cation</name>
        <dbReference type="ChEBI" id="CHEBI:24875"/>
    </cofactor>
    <text evidence="10">Binds 1 Fe cation per subunit.</text>
</comment>
<protein>
    <recommendedName>
        <fullName evidence="19">Arachidonate lipoxygenase 3</fullName>
    </recommendedName>
</protein>
<keyword evidence="7 14" id="KW-0560">Oxidoreductase</keyword>
<dbReference type="InterPro" id="IPR000907">
    <property type="entry name" value="LipOase"/>
</dbReference>
<comment type="caution">
    <text evidence="13">Lacks conserved residue(s) required for the propagation of feature annotation.</text>
</comment>
<dbReference type="Gene3D" id="1.20.245.10">
    <property type="entry name" value="Lipoxygenase-1, Domain 5"/>
    <property type="match status" value="1"/>
</dbReference>
<keyword evidence="4" id="KW-0963">Cytoplasm</keyword>
<evidence type="ECO:0000256" key="6">
    <source>
        <dbReference type="ARBA" id="ARBA00022964"/>
    </source>
</evidence>
<dbReference type="Ensembl" id="ENSACAT00000029733.2">
    <property type="protein sequence ID" value="ENSACAP00000022316.1"/>
    <property type="gene ID" value="ENSACAG00000004949.4"/>
</dbReference>
<dbReference type="Gene3D" id="2.60.60.20">
    <property type="entry name" value="PLAT/LH2 domain"/>
    <property type="match status" value="1"/>
</dbReference>
<dbReference type="SMART" id="SM00308">
    <property type="entry name" value="LH2"/>
    <property type="match status" value="1"/>
</dbReference>
<reference evidence="17" key="1">
    <citation type="submission" date="2009-12" db="EMBL/GenBank/DDBJ databases">
        <title>The Genome Sequence of Anolis carolinensis (Green Anole Lizard).</title>
        <authorList>
            <consortium name="The Genome Sequencing Platform"/>
            <person name="Di Palma F."/>
            <person name="Alfoldi J."/>
            <person name="Heiman D."/>
            <person name="Young S."/>
            <person name="Grabherr M."/>
            <person name="Johnson J."/>
            <person name="Lander E.S."/>
            <person name="Lindblad-Toh K."/>
        </authorList>
    </citation>
    <scope>NUCLEOTIDE SEQUENCE [LARGE SCALE GENOMIC DNA]</scope>
    <source>
        <strain evidence="17">JBL SC #1</strain>
    </source>
</reference>
<feature type="binding site" evidence="10">
    <location>
        <position position="664"/>
    </location>
    <ligand>
        <name>Fe cation</name>
        <dbReference type="ChEBI" id="CHEBI:24875"/>
        <note>catalytic</note>
    </ligand>
</feature>
<evidence type="ECO:0000256" key="14">
    <source>
        <dbReference type="RuleBase" id="RU003974"/>
    </source>
</evidence>
<dbReference type="InterPro" id="IPR001885">
    <property type="entry name" value="LipOase_mml"/>
</dbReference>
<evidence type="ECO:0008006" key="19">
    <source>
        <dbReference type="Google" id="ProtNLM"/>
    </source>
</evidence>